<keyword evidence="2" id="KW-0547">Nucleotide-binding</keyword>
<dbReference type="WBParaSite" id="PSU_v2.g15242.t1">
    <property type="protein sequence ID" value="PSU_v2.g15242.t1"/>
    <property type="gene ID" value="PSU_v2.g15242"/>
</dbReference>
<reference evidence="5" key="1">
    <citation type="submission" date="2022-11" db="UniProtKB">
        <authorList>
            <consortium name="WormBaseParasite"/>
        </authorList>
    </citation>
    <scope>IDENTIFICATION</scope>
</reference>
<dbReference type="GO" id="GO:0140662">
    <property type="term" value="F:ATP-dependent protein folding chaperone"/>
    <property type="evidence" value="ECO:0007669"/>
    <property type="project" value="InterPro"/>
</dbReference>
<dbReference type="PANTHER" id="PTHR19375">
    <property type="entry name" value="HEAT SHOCK PROTEIN 70KDA"/>
    <property type="match status" value="1"/>
</dbReference>
<dbReference type="Gene3D" id="2.60.34.10">
    <property type="entry name" value="Substrate Binding Domain Of DNAk, Chain A, domain 1"/>
    <property type="match status" value="1"/>
</dbReference>
<dbReference type="InterPro" id="IPR013126">
    <property type="entry name" value="Hsp_70_fam"/>
</dbReference>
<dbReference type="GO" id="GO:0005524">
    <property type="term" value="F:ATP binding"/>
    <property type="evidence" value="ECO:0007669"/>
    <property type="project" value="UniProtKB-KW"/>
</dbReference>
<comment type="similarity">
    <text evidence="1">Belongs to the heat shock protein 70 family.</text>
</comment>
<keyword evidence="4" id="KW-1185">Reference proteome</keyword>
<dbReference type="InterPro" id="IPR029047">
    <property type="entry name" value="HSP70_peptide-bd_sf"/>
</dbReference>
<evidence type="ECO:0000256" key="2">
    <source>
        <dbReference type="ARBA" id="ARBA00022741"/>
    </source>
</evidence>
<protein>
    <submittedName>
        <fullName evidence="5">Heat shock protein 70</fullName>
    </submittedName>
</protein>
<evidence type="ECO:0000256" key="3">
    <source>
        <dbReference type="ARBA" id="ARBA00022840"/>
    </source>
</evidence>
<dbReference type="Pfam" id="PF00012">
    <property type="entry name" value="HSP70"/>
    <property type="match status" value="1"/>
</dbReference>
<dbReference type="SUPFAM" id="SSF100920">
    <property type="entry name" value="Heat shock protein 70kD (HSP70), peptide-binding domain"/>
    <property type="match status" value="1"/>
</dbReference>
<evidence type="ECO:0000313" key="5">
    <source>
        <dbReference type="WBParaSite" id="PSU_v2.g15242.t1"/>
    </source>
</evidence>
<evidence type="ECO:0000313" key="4">
    <source>
        <dbReference type="Proteomes" id="UP000887577"/>
    </source>
</evidence>
<name>A0A914Y7J2_9BILA</name>
<sequence>MTPIIKRNTTIPTKTSRTFTTCVDNQQTVMVYIYEGERAMTKDNNLLGKLEFTGILPAPKGVPQIEISLDIDANDFLTVSVADKSSGKKESIEIIKSDKNGKIENVLSKTSTMLTIFHDI</sequence>
<proteinExistence type="inferred from homology"/>
<evidence type="ECO:0000256" key="1">
    <source>
        <dbReference type="ARBA" id="ARBA00007381"/>
    </source>
</evidence>
<accession>A0A914Y7J2</accession>
<keyword evidence="3" id="KW-0067">ATP-binding</keyword>
<dbReference type="Proteomes" id="UP000887577">
    <property type="component" value="Unplaced"/>
</dbReference>
<dbReference type="AlphaFoldDB" id="A0A914Y7J2"/>
<organism evidence="4 5">
    <name type="scientific">Panagrolaimus superbus</name>
    <dbReference type="NCBI Taxonomy" id="310955"/>
    <lineage>
        <taxon>Eukaryota</taxon>
        <taxon>Metazoa</taxon>
        <taxon>Ecdysozoa</taxon>
        <taxon>Nematoda</taxon>
        <taxon>Chromadorea</taxon>
        <taxon>Rhabditida</taxon>
        <taxon>Tylenchina</taxon>
        <taxon>Panagrolaimomorpha</taxon>
        <taxon>Panagrolaimoidea</taxon>
        <taxon>Panagrolaimidae</taxon>
        <taxon>Panagrolaimus</taxon>
    </lineage>
</organism>